<dbReference type="AlphaFoldDB" id="A0A6J4GJV0"/>
<accession>A0A6J4GJV0</accession>
<keyword evidence="1" id="KW-0812">Transmembrane</keyword>
<feature type="transmembrane region" description="Helical" evidence="1">
    <location>
        <begin position="52"/>
        <end position="71"/>
    </location>
</feature>
<keyword evidence="3" id="KW-1185">Reference proteome</keyword>
<sequence length="123" mass="14596">MRKLFTRYMFFLLISLFLLGYLLAYLFGDEKFYSMNKTVGWAFTVSNEILLNVFLAISQILFIFGYLIIFLLKRKTNYYISLAHFELIILTFYSINFDNFNVSLILGTMSIILFLINIFKSQK</sequence>
<dbReference type="EMBL" id="CADCSU010000098">
    <property type="protein sequence ID" value="CAA9199476.1"/>
    <property type="molecule type" value="Genomic_DNA"/>
</dbReference>
<gene>
    <name evidence="2" type="ORF">FLA105534_02625</name>
</gene>
<keyword evidence="1" id="KW-0472">Membrane</keyword>
<feature type="transmembrane region" description="Helical" evidence="1">
    <location>
        <begin position="101"/>
        <end position="119"/>
    </location>
</feature>
<name>A0A6J4GJV0_9FLAO</name>
<evidence type="ECO:0000313" key="3">
    <source>
        <dbReference type="Proteomes" id="UP000479938"/>
    </source>
</evidence>
<protein>
    <submittedName>
        <fullName evidence="2">Uncharacterized protein</fullName>
    </submittedName>
</protein>
<evidence type="ECO:0000313" key="2">
    <source>
        <dbReference type="EMBL" id="CAA9199476.1"/>
    </source>
</evidence>
<keyword evidence="1" id="KW-1133">Transmembrane helix</keyword>
<proteinExistence type="predicted"/>
<evidence type="ECO:0000256" key="1">
    <source>
        <dbReference type="SAM" id="Phobius"/>
    </source>
</evidence>
<dbReference type="Proteomes" id="UP000479938">
    <property type="component" value="Unassembled WGS sequence"/>
</dbReference>
<organism evidence="2 3">
    <name type="scientific">Flavobacterium bizetiae</name>
    <dbReference type="NCBI Taxonomy" id="2704140"/>
    <lineage>
        <taxon>Bacteria</taxon>
        <taxon>Pseudomonadati</taxon>
        <taxon>Bacteroidota</taxon>
        <taxon>Flavobacteriia</taxon>
        <taxon>Flavobacteriales</taxon>
        <taxon>Flavobacteriaceae</taxon>
        <taxon>Flavobacterium</taxon>
    </lineage>
</organism>
<feature type="transmembrane region" description="Helical" evidence="1">
    <location>
        <begin position="78"/>
        <end position="95"/>
    </location>
</feature>
<reference evidence="2 3" key="1">
    <citation type="submission" date="2020-02" db="EMBL/GenBank/DDBJ databases">
        <authorList>
            <person name="Criscuolo A."/>
        </authorList>
    </citation>
    <scope>NUCLEOTIDE SEQUENCE [LARGE SCALE GENOMIC DNA]</scope>
    <source>
        <strain evidence="2">CIP105534</strain>
    </source>
</reference>